<dbReference type="EMBL" id="NRDI02000023">
    <property type="protein sequence ID" value="KAI1508891.1"/>
    <property type="molecule type" value="Genomic_DNA"/>
</dbReference>
<dbReference type="PANTHER" id="PTHR45527">
    <property type="entry name" value="NONRIBOSOMAL PEPTIDE SYNTHETASE"/>
    <property type="match status" value="1"/>
</dbReference>
<dbReference type="InterPro" id="IPR010071">
    <property type="entry name" value="AA_adenyl_dom"/>
</dbReference>
<organism evidence="7 8">
    <name type="scientific">Pyrenophora tritici-repentis</name>
    <dbReference type="NCBI Taxonomy" id="45151"/>
    <lineage>
        <taxon>Eukaryota</taxon>
        <taxon>Fungi</taxon>
        <taxon>Dikarya</taxon>
        <taxon>Ascomycota</taxon>
        <taxon>Pezizomycotina</taxon>
        <taxon>Dothideomycetes</taxon>
        <taxon>Pleosporomycetidae</taxon>
        <taxon>Pleosporales</taxon>
        <taxon>Pleosporineae</taxon>
        <taxon>Pleosporaceae</taxon>
        <taxon>Pyrenophora</taxon>
    </lineage>
</organism>
<keyword evidence="3" id="KW-0597">Phosphoprotein</keyword>
<evidence type="ECO:0000259" key="6">
    <source>
        <dbReference type="PROSITE" id="PS50075"/>
    </source>
</evidence>
<dbReference type="GO" id="GO:0043041">
    <property type="term" value="P:amino acid activation for nonribosomal peptide biosynthetic process"/>
    <property type="evidence" value="ECO:0007669"/>
    <property type="project" value="TreeGrafter"/>
</dbReference>
<protein>
    <submittedName>
        <fullName evidence="7">Nonribosomal peptide synthase</fullName>
    </submittedName>
</protein>
<dbReference type="Gene3D" id="1.10.1200.10">
    <property type="entry name" value="ACP-like"/>
    <property type="match status" value="4"/>
</dbReference>
<dbReference type="SUPFAM" id="SSF52777">
    <property type="entry name" value="CoA-dependent acyltransferases"/>
    <property type="match status" value="10"/>
</dbReference>
<dbReference type="InterPro" id="IPR020806">
    <property type="entry name" value="PKS_PP-bd"/>
</dbReference>
<feature type="domain" description="Carrier" evidence="6">
    <location>
        <begin position="554"/>
        <end position="630"/>
    </location>
</feature>
<dbReference type="InterPro" id="IPR001242">
    <property type="entry name" value="Condensation_dom"/>
</dbReference>
<reference evidence="8" key="1">
    <citation type="journal article" date="2022" name="Microb. Genom.">
        <title>A global pangenome for the wheat fungal pathogen Pyrenophora tritici-repentis and prediction of effector protein structural homology.</title>
        <authorList>
            <person name="Moolhuijzen P.M."/>
            <person name="See P.T."/>
            <person name="Shi G."/>
            <person name="Powell H.R."/>
            <person name="Cockram J."/>
            <person name="Jorgensen L.N."/>
            <person name="Benslimane H."/>
            <person name="Strelkov S.E."/>
            <person name="Turner J."/>
            <person name="Liu Z."/>
            <person name="Moffat C.S."/>
        </authorList>
    </citation>
    <scope>NUCLEOTIDE SEQUENCE [LARGE SCALE GENOMIC DNA]</scope>
</reference>
<dbReference type="InterPro" id="IPR020845">
    <property type="entry name" value="AMP-binding_CS"/>
</dbReference>
<evidence type="ECO:0000256" key="5">
    <source>
        <dbReference type="ARBA" id="ARBA00029454"/>
    </source>
</evidence>
<feature type="domain" description="Carrier" evidence="6">
    <location>
        <begin position="1632"/>
        <end position="1708"/>
    </location>
</feature>
<dbReference type="InterPro" id="IPR009081">
    <property type="entry name" value="PP-bd_ACP"/>
</dbReference>
<comment type="pathway">
    <text evidence="1">Mycotoxin biosynthesis.</text>
</comment>
<dbReference type="CDD" id="cd19545">
    <property type="entry name" value="FUM14_C_NRPS-like"/>
    <property type="match status" value="1"/>
</dbReference>
<dbReference type="Gene3D" id="3.30.559.10">
    <property type="entry name" value="Chloramphenicol acetyltransferase-like domain"/>
    <property type="match status" value="5"/>
</dbReference>
<dbReference type="SMART" id="SM01294">
    <property type="entry name" value="PKS_PP_betabranch"/>
    <property type="match status" value="1"/>
</dbReference>
<dbReference type="GO" id="GO:0031177">
    <property type="term" value="F:phosphopantetheine binding"/>
    <property type="evidence" value="ECO:0007669"/>
    <property type="project" value="InterPro"/>
</dbReference>
<dbReference type="FunFam" id="3.30.559.30:FF:000002">
    <property type="entry name" value="Nonribosomal peptide synthase Pes1"/>
    <property type="match status" value="2"/>
</dbReference>
<proteinExistence type="inferred from homology"/>
<evidence type="ECO:0000256" key="3">
    <source>
        <dbReference type="ARBA" id="ARBA00022553"/>
    </source>
</evidence>
<dbReference type="GO" id="GO:0016874">
    <property type="term" value="F:ligase activity"/>
    <property type="evidence" value="ECO:0007669"/>
    <property type="project" value="UniProtKB-KW"/>
</dbReference>
<dbReference type="FunFam" id="3.30.559.10:FF:000016">
    <property type="entry name" value="Nonribosomal peptide synthase Pes1"/>
    <property type="match status" value="2"/>
</dbReference>
<dbReference type="FunFam" id="3.30.300.30:FF:000015">
    <property type="entry name" value="Nonribosomal peptide synthase SidD"/>
    <property type="match status" value="4"/>
</dbReference>
<accession>A0A922N734</accession>
<dbReference type="PROSITE" id="PS00455">
    <property type="entry name" value="AMP_BINDING"/>
    <property type="match status" value="4"/>
</dbReference>
<dbReference type="Pfam" id="PF00501">
    <property type="entry name" value="AMP-binding"/>
    <property type="match status" value="4"/>
</dbReference>
<dbReference type="PANTHER" id="PTHR45527:SF3">
    <property type="entry name" value="SIDEROPHORE SYNTHETASE (EUROFUNG)"/>
    <property type="match status" value="1"/>
</dbReference>
<name>A0A922N734_9PLEO</name>
<comment type="caution">
    <text evidence="7">The sequence shown here is derived from an EMBL/GenBank/DDBJ whole genome shotgun (WGS) entry which is preliminary data.</text>
</comment>
<feature type="domain" description="Carrier" evidence="6">
    <location>
        <begin position="3166"/>
        <end position="3242"/>
    </location>
</feature>
<evidence type="ECO:0000313" key="8">
    <source>
        <dbReference type="Proteomes" id="UP000249757"/>
    </source>
</evidence>
<dbReference type="GO" id="GO:0044550">
    <property type="term" value="P:secondary metabolite biosynthetic process"/>
    <property type="evidence" value="ECO:0007669"/>
    <property type="project" value="TreeGrafter"/>
</dbReference>
<evidence type="ECO:0000256" key="4">
    <source>
        <dbReference type="ARBA" id="ARBA00022598"/>
    </source>
</evidence>
<dbReference type="InterPro" id="IPR000873">
    <property type="entry name" value="AMP-dep_synth/lig_dom"/>
</dbReference>
<keyword evidence="2" id="KW-0596">Phosphopantetheine</keyword>
<dbReference type="InterPro" id="IPR045851">
    <property type="entry name" value="AMP-bd_C_sf"/>
</dbReference>
<dbReference type="FunFam" id="1.10.1200.10:FF:000005">
    <property type="entry name" value="Nonribosomal peptide synthetase 1"/>
    <property type="match status" value="4"/>
</dbReference>
<dbReference type="PROSITE" id="PS50075">
    <property type="entry name" value="CARRIER"/>
    <property type="match status" value="4"/>
</dbReference>
<dbReference type="NCBIfam" id="TIGR01733">
    <property type="entry name" value="AA-adenyl-dom"/>
    <property type="match status" value="4"/>
</dbReference>
<dbReference type="Pfam" id="PF00668">
    <property type="entry name" value="Condensation"/>
    <property type="match status" value="5"/>
</dbReference>
<dbReference type="InterPro" id="IPR042099">
    <property type="entry name" value="ANL_N_sf"/>
</dbReference>
<dbReference type="Gene3D" id="3.30.300.30">
    <property type="match status" value="4"/>
</dbReference>
<keyword evidence="8" id="KW-1185">Reference proteome</keyword>
<dbReference type="Proteomes" id="UP000249757">
    <property type="component" value="Unassembled WGS sequence"/>
</dbReference>
<dbReference type="NCBIfam" id="NF003417">
    <property type="entry name" value="PRK04813.1"/>
    <property type="match status" value="4"/>
</dbReference>
<dbReference type="PROSITE" id="PS00012">
    <property type="entry name" value="PHOSPHOPANTETHEINE"/>
    <property type="match status" value="4"/>
</dbReference>
<dbReference type="SUPFAM" id="SSF56801">
    <property type="entry name" value="Acetyl-CoA synthetase-like"/>
    <property type="match status" value="4"/>
</dbReference>
<feature type="domain" description="Carrier" evidence="6">
    <location>
        <begin position="4700"/>
        <end position="4776"/>
    </location>
</feature>
<evidence type="ECO:0000313" key="7">
    <source>
        <dbReference type="EMBL" id="KAI1508891.1"/>
    </source>
</evidence>
<dbReference type="CDD" id="cd05918">
    <property type="entry name" value="A_NRPS_SidN3_like"/>
    <property type="match status" value="4"/>
</dbReference>
<dbReference type="Gene3D" id="3.30.559.30">
    <property type="entry name" value="Nonribosomal peptide synthetase, condensation domain"/>
    <property type="match status" value="5"/>
</dbReference>
<keyword evidence="4" id="KW-0436">Ligase</keyword>
<dbReference type="FunFam" id="3.30.559.30:FF:000003">
    <property type="entry name" value="Nonribosomal peptide synthase SidD"/>
    <property type="match status" value="1"/>
</dbReference>
<dbReference type="SUPFAM" id="SSF47336">
    <property type="entry name" value="ACP-like"/>
    <property type="match status" value="4"/>
</dbReference>
<sequence>MTDSSSLREIWHLNSDVPTAVERCVHELFADQAKEQPQAPAICAWDGEMTYGELDELSSRLARHLVKVGVEVEDVVPLCFEKSMWTVVAMLAVLKAGGAFAPLDPDYPASRHDEVFRQTKARVVLASDQHATLCNGNNRIVVVVSRASLDGLTSASDKTNAIARPSNIAYVMFTSGSTGTPKGVVLEHRAISTSCLTHGEAFGFSSSTRSLQFAAYTFDACITEIITTLLFGACICIPSELDRRNDLSNTSNALGVSWALLTPTVARTLDPKTVSSLRTLVLGGEQVNSIDWERWSHLEKQINTYGPTECSVWCTSHSNAAGFTSGTIGRLIASMGWVVDSNDHNKLAPLGSVGELLVEGPILARGYLGDAEKTAAAFIQDPTWLLEGSGEHVGRHGRLYKTGDLVHYDADGNLVYVGRKDVQVKVRGQRVELGEIEHHVRECMPEVERMAAEVIMPGNDKDKATVAVFVQQKEEEASAGDGSSARVFFPSQVDSQLSQRLPSYMVPGVYFAVAQLPMTTSGKTDRKRLREIGSAFSAQQLAELLTRSQGPKRQPSTEQERALQKLWARVLDIDADSIGLDDSFFRLGGDSIAAMRLVAEARQEAIHLTVAGVFQHPKLVDLVAWTEAKVPATAQSIAPFSLLDSASDADTIRIQEEVAAICGINRDLIEDIYPCSPLQEGLISLTSKRAGDYIMQSVLELSVNTDESALRAAWEQVVKQSVVLRTRIVQHGRLGLLQAVVAGDIQWAEADHLGTYLAEDKAASMQLGDRLARYTLVKEPEGRKRWLVWTMHHALYDGWSLPRIVTAVKKAYNGGVLEQRPGFNTFIRYLSQQDQEATTNYWQTTLAGCEATMFPSLPPSIHQPVADAILEHQCPPLPRTMASDTTTSTLIRAAWAIVAGNYTRSDDVVFGVTVTGRNAPVVGIEAIVGPAIATVPVRVRLPGDWTVPALLAAVQQQATEMIPYEQTGLQRIAKMGTDAQHACGFQTLLVVQPADEDLESDKSLGRWQTKPELQDFTTYALMVQCTLAAERVLITVSFDPRVIEQWRVQRMLCQFSSVMQQLARADLSIKVDDIHLLTHEDRQQLWTWNSDVPTAVERCVHELFADQAKEQPQAPAICAWDGEMTYGELDELSSRLARHLVKVGVEVEDVVPLCFEKSMWTVVAMLAVLKAGGAFAPLDPDYPASRHDEVFRQTKARVVLASDQHATLCNGNNRIVVVVSEAAILQLSSDASRRNLVRAKAQPTNPAYIIFTSGSTGIPKGVVIEHRAASTSCLTHGKAFNLTKNARFFQFASYTFDVCITEIITTLLMGGRICVPAESMKLDRLAETITLLNVNWAYLTPTVARTLDPKTVSSLRTLVFGGEQVNSIDWEKWSHLENRVNAYGPTECSVICNSFSGLEGFYTGLIGKAIGSVSWVVDPNDHNKLAPLGSVGELLVEGPILARGYLGDAEKTAAAFIQDPTWLLEGSGEHVGRHGRLYKTGDLVHYDADGNLVYVGRKDVQVKVRGQRVELGEIEHHVRECMPEVERMAAEVIMPGNDKDKATVAVFVQQKEEEASAGDGSSARVFFPSQVDSQLSQRLPSYMVPGVYFAVAQLPMTTSGKTDRKRLREIGSAFSAQQLAELLTRSQGPKRQPSTEQERALQKLWARVLDIDADSIGLDDSFFRLGGDSITAMQVSSSARAAHISISTHDILQHKTIGRLVRHISLKPAPSQLVIQDPVNRGFGLTPIQELYFRLESSGRACFDQCFLLEVSSSVNMESLRIAFKTLVQRHSILRAQFSQRTGGGWQQHICDRADDSFTIEYVQSTDQDDFLRAMLQSRSQLDIQKGPILAAALFDEDQRQLLFITVHHLVIDLVSWRVLLEELEDLLISRELPAAPPIPFQAWQALQAKHANTHGCSGGIIQAEMDSKQLILSYWGVQPGTILHRSTVSKGFALDKCTTSAILGSCNNAFQTRPVELILSALIHSFAAAFPDRALPTIFNESHGRETWDSGIDLSRTVGWFTSMFPVQVPNYTRHNMLNVIRHTKDSMRQFNDNGRSYFASQFTDNDTANTFASMFPVEVMFNYQGAYQQLERNDSLFKNLLIPDGCEPASLLETPRFALIDVSVVIDRGCIHVAVISDSRVKHQQQIASWIEQYEVALVEMAAILQKRHPEWTLSDLPLAFQTYQDLDRFQKDTLAGLHIQPREVEDVFPCSPMQEGILVSQSKDSDAYWVSLVFEAVSTQHSQVSCIQLQQAWKDVVRRHSLLRTLLVNNVPGCAGTMNVVLKDPQPSISFFQAAGDTVTLEVFRNHRSMSGQQSTLVQQESGLQHHMSICQLDNGKVYLCLDINHAIFDAHSRGIVLRDLQTAYSAKLNPDSALFKDVVSYLAQQEEDTARAYWAKYLDGVEPCAFPSIANADDGDCRGRTVHVPEIDVSIIHAFCHTWDVTPATIIQTAWALVLGQYTRSMTPCFGMLSSGRDFPIAEVDKIFGPLITILPCRVYLGNEQTVLDVLRAVQHDYTSSLPHQGFSLARVHSMLGLGAGALFNTVLSLQRIDDAVAVGTTGVIFHIEEGADPTEYDVNIGVAYNRLTMEIEMQYKTRCMSGSQAKNVADSFSKAILSIVGRPHSMLGGLGILGDAQKRQLWTWNSDIPTAVERCVHELFADQAKEQPQAPAICAWDGEMTYGELDELSSRLARHLVKVGVEVEDVVPLCFEKSMWTVVAMLAVLKAGGAFAPLDPDYPASRHDEVFRQTKARVVLASDQHATLCNGNNRIVVVVSRASLDGLTSASDKTNAIARPSNIAYVMFTSGSTGTPKGVVLEHRAISTSYLTHGEAFGFSSSTRSLQFAAYTFDACITEIITTLLFGACICIPSELDRRNDLSNTSNALGVSWALLTPTVARTLDPKTVSSLRTLVFGGEQVNSIDWEKWSHLENRVNAYGPTECSVICNSFSGLEGFYTGLIGKAIGSVSWVVDPNDHNKLAPLGSVGELLVEGPILARGYLGDAEKTAAAFIQDPTWLLEGSGEHVGRHGRLYKTGDLVHYDADGNLVYVGRKDVQVKVRGQRVELGEIEHHVRECMPEVERMAAEVIMPGNDKDKATVAVFVQQKEEEASAGDGSSARVFFPSQVDSQLSQRLPSYMVPGVYFAVAQLPMTTSGKTDRKRLREIGSAFSAQQLAELLTRSQGPKRQPSTEQERALQKLWARVLDIDADSIGLDDSFFRLGGDSITAMQVSSSARAAHISISTHDILQHKTIGRLVRHISLKPAPSQLVIQDPVNRGFGLTPIQELYFRLESSGRACFDQCFLLEVSSSVNMESLRIAFKTLVQRHSILRAQFSQRTGGGWQQHICDRADDSFTIEYVQSTDQDDFLRAMLQSRSQLDIQKGPILAAALFDEDQRQLLFITVHHLVIDLVSWRVLLEELEDLLISRELPAAPPIPFQAWQALQAKHANTHGCSGGIIQAEMDSKQLILSYWGVQPGTILHRSTVSKGFALDKCTTSAILGSCNNAFQTRPVELILSALIHSFAAAFPDRALPTIFNESHGRETWDSGIDLSRTVGWFTSMFPVQVPNYTRHNMLNVIRHTKDSMRQFNDNGRSYFASQFTDNDTANTFASMFPVEVMFNYQGAYQQLERNDSLFKNLLIPDGCEPASLLETPRFALIDVSVVIDRGCIHVAVISDSRVKHQQQIASWIEQYEVALVEMAAILQKRHPEWTLSDLPLAFQTYQDLDRFQKDTLAGLHIQPREVEDVFPCSPMQEGILVSQSKDSDAYWVSLVFEAVSTQHSQVSCIQLQQAWKDVVRRHSLLRTLLVNNVPGCAGTMNVVLKDPQPSISFFQAAGDTVTLEVFRNHRSMSGQQSTLVQQESGLQHHMSICQLDNGKVYLCLDINHAIFDAHSRGIVLRDLQTAYSAKLNPDSALFKDVVSYLAQQEEDTARAYWAKYLDGVEPCAFPSIANADDGDCRGRTVHVPEIDVSIIHAFCHTWDVTPATIIQTAWALVLGQYTRSMTPCFGMLSSGRDFPIAEVDKIFGPLITILPCRVYLGNEQTVLDVLRAVQHDYTSSLPHQGFSLARVHSMLGLGAGALFNTMLSLQRIDDAVAVGTTGVIFHIEEGADPTEYDVNIGVAYNRLTMEIEMQYKTRCMSGSQAKNVADSFSKAILSIVGRPHSMLGGLGILGDAQKRQLWTWNSDIPTAVERCVHELFADQAKEQPQAPAICAWDGEMTYGELDELSSRLARHLVKVGVEVEDVVPLCFEKSMWTVVAMLAVLKAGGAFAPLDPDYPASRHDEVFRQTKARVVLASDQHATLCNGNNRIVVVVSRASLDGLTSASDKTNAIARPSNIAYVMFTSGSTGTPKGVVLEHRAISTSCLTHGEAFGFSSSTRSLQFAAYTFDACITEIITTLLFGACICIPSELDRRNDLSNTSNALGVSWALLTPTVARTLDPKTVSSLRTLVLGGEQVNSIDWERWSHLEKQINTYGPTECSVWCTSHSNAAGFTSGTIGRLIASMGWVVDSNDHNKLAPLGSVGELLVEGPILARGYLGDAEKTAAAFIQDPTWLLEGSGEHVGRHGRLYKTGDLVHYDADGNLVYVGRKDVQVKVRGQRVELGEIEHHVRECMPEVERMAAEVIMPGNDKDKATVAVFVQQKEEEASAGDGSSARVFFPSQVDSQLSQRLPSYMVPGVYFAVAQLPMTTSGKTDRKRLREIGSAFSAQQLAELLTRSQGLKRQPSTEQERALQKLWARVLDIDADSIGLDDSFFRLGGDSIAAMRLVAEARQEAIHCTFVDIFHNPSLRALAHRIIHPVNHNHT</sequence>
<dbReference type="InterPro" id="IPR006162">
    <property type="entry name" value="Ppantetheine_attach_site"/>
</dbReference>
<dbReference type="Pfam" id="PF00550">
    <property type="entry name" value="PP-binding"/>
    <property type="match status" value="4"/>
</dbReference>
<dbReference type="Gene3D" id="3.40.50.12780">
    <property type="entry name" value="N-terminal domain of ligase-like"/>
    <property type="match status" value="4"/>
</dbReference>
<dbReference type="InterPro" id="IPR023213">
    <property type="entry name" value="CAT-like_dom_sf"/>
</dbReference>
<evidence type="ECO:0000256" key="2">
    <source>
        <dbReference type="ARBA" id="ARBA00022450"/>
    </source>
</evidence>
<evidence type="ECO:0000256" key="1">
    <source>
        <dbReference type="ARBA" id="ARBA00004685"/>
    </source>
</evidence>
<dbReference type="SMART" id="SM00823">
    <property type="entry name" value="PKS_PP"/>
    <property type="match status" value="4"/>
</dbReference>
<dbReference type="FunFam" id="3.40.50.980:FF:000001">
    <property type="entry name" value="Non-ribosomal peptide synthetase"/>
    <property type="match status" value="4"/>
</dbReference>
<dbReference type="InterPro" id="IPR036736">
    <property type="entry name" value="ACP-like_sf"/>
</dbReference>
<gene>
    <name evidence="7" type="ORF">Ptr86124_012190</name>
</gene>
<dbReference type="CDD" id="cd19542">
    <property type="entry name" value="CT_NRPS-like"/>
    <property type="match status" value="2"/>
</dbReference>
<dbReference type="GO" id="GO:0005737">
    <property type="term" value="C:cytoplasm"/>
    <property type="evidence" value="ECO:0007669"/>
    <property type="project" value="TreeGrafter"/>
</dbReference>
<comment type="similarity">
    <text evidence="5">Belongs to the NRP synthetase family.</text>
</comment>
<dbReference type="FunFam" id="3.40.50.12780:FF:000014">
    <property type="entry name" value="Nonribosomal peptide synthetase 1"/>
    <property type="match status" value="4"/>
</dbReference>